<dbReference type="Proteomes" id="UP000886700">
    <property type="component" value="Unplaced"/>
</dbReference>
<dbReference type="InterPro" id="IPR036179">
    <property type="entry name" value="Ig-like_dom_sf"/>
</dbReference>
<dbReference type="PANTHER" id="PTHR11738:SF193">
    <property type="entry name" value="IMMUNOGLOBULIN SUBTYPE DOMAIN-CONTAINING PROTEIN"/>
    <property type="match status" value="1"/>
</dbReference>
<gene>
    <name evidence="5" type="primary">LOC121135368</name>
</gene>
<keyword evidence="2" id="KW-0393">Immunoglobulin domain</keyword>
<dbReference type="PROSITE" id="PS50835">
    <property type="entry name" value="IG_LIKE"/>
    <property type="match status" value="1"/>
</dbReference>
<protein>
    <submittedName>
        <fullName evidence="5">Leukocyte immunoglobulin-like receptor subfamily A member 2 isoform X1</fullName>
    </submittedName>
</protein>
<dbReference type="RefSeq" id="XP_040589971.1">
    <property type="nucleotide sequence ID" value="XM_040734037.1"/>
</dbReference>
<proteinExistence type="predicted"/>
<evidence type="ECO:0000313" key="4">
    <source>
        <dbReference type="Proteomes" id="UP000886700"/>
    </source>
</evidence>
<dbReference type="GeneID" id="121135368"/>
<evidence type="ECO:0000313" key="5">
    <source>
        <dbReference type="RefSeq" id="XP_040589971.1"/>
    </source>
</evidence>
<reference evidence="5" key="1">
    <citation type="submission" date="2025-08" db="UniProtKB">
        <authorList>
            <consortium name="RefSeq"/>
        </authorList>
    </citation>
    <scope>IDENTIFICATION</scope>
    <source>
        <tissue evidence="5">Liver</tissue>
    </source>
</reference>
<evidence type="ECO:0000259" key="3">
    <source>
        <dbReference type="PROSITE" id="PS50835"/>
    </source>
</evidence>
<dbReference type="InterPro" id="IPR013783">
    <property type="entry name" value="Ig-like_fold"/>
</dbReference>
<sequence>MSFSWVCPTVGTVSSVLCSVYVEILHEALPWALELLFLDLVVFLMDQSIWAQYGPPPQPYIWAVPGALIPTGSDVSIFCRTPPGVTTVRLYHYEPYGRWFDHTPEGAQEVFEFSLQRMTHENVGVYYCEYRKGGEWSQKSDLLNLVMTGVYKEKPSLTVDSGPQGFSERNVTLLCHTPHSFDTFIFCRGGNASLPQNCSSQSHNTFLISPVSPGHRRTYRCFGSTKNNSFFWSLPSDPLELSIPVSPLKNHQYISPVENVRNIDRRELRNSSARFLYGGDLFLYILEPLVIWDVLGL</sequence>
<dbReference type="SUPFAM" id="SSF48726">
    <property type="entry name" value="Immunoglobulin"/>
    <property type="match status" value="2"/>
</dbReference>
<evidence type="ECO:0000256" key="1">
    <source>
        <dbReference type="ARBA" id="ARBA00023157"/>
    </source>
</evidence>
<dbReference type="InterPro" id="IPR050412">
    <property type="entry name" value="Ig-like_Receptors_ImmuneReg"/>
</dbReference>
<keyword evidence="4" id="KW-1185">Reference proteome</keyword>
<name>A0ABM2WNR2_MESAU</name>
<organism evidence="4 5">
    <name type="scientific">Mesocricetus auratus</name>
    <name type="common">Golden hamster</name>
    <dbReference type="NCBI Taxonomy" id="10036"/>
    <lineage>
        <taxon>Eukaryota</taxon>
        <taxon>Metazoa</taxon>
        <taxon>Chordata</taxon>
        <taxon>Craniata</taxon>
        <taxon>Vertebrata</taxon>
        <taxon>Euteleostomi</taxon>
        <taxon>Mammalia</taxon>
        <taxon>Eutheria</taxon>
        <taxon>Euarchontoglires</taxon>
        <taxon>Glires</taxon>
        <taxon>Rodentia</taxon>
        <taxon>Myomorpha</taxon>
        <taxon>Muroidea</taxon>
        <taxon>Cricetidae</taxon>
        <taxon>Cricetinae</taxon>
        <taxon>Mesocricetus</taxon>
    </lineage>
</organism>
<feature type="domain" description="Ig-like" evidence="3">
    <location>
        <begin position="59"/>
        <end position="144"/>
    </location>
</feature>
<keyword evidence="1" id="KW-1015">Disulfide bond</keyword>
<accession>A0ABM2WNR2</accession>
<evidence type="ECO:0000256" key="2">
    <source>
        <dbReference type="ARBA" id="ARBA00023319"/>
    </source>
</evidence>
<dbReference type="PANTHER" id="PTHR11738">
    <property type="entry name" value="MHC CLASS I NK CELL RECEPTOR"/>
    <property type="match status" value="1"/>
</dbReference>
<dbReference type="Gene3D" id="2.60.40.10">
    <property type="entry name" value="Immunoglobulins"/>
    <property type="match status" value="2"/>
</dbReference>
<dbReference type="InterPro" id="IPR007110">
    <property type="entry name" value="Ig-like_dom"/>
</dbReference>